<proteinExistence type="inferred from homology"/>
<feature type="domain" description="Pseudouridine synthase I TruA alpha/beta" evidence="9">
    <location>
        <begin position="51"/>
        <end position="145"/>
    </location>
</feature>
<dbReference type="Proteomes" id="UP000295293">
    <property type="component" value="Unassembled WGS sequence"/>
</dbReference>
<dbReference type="NCBIfam" id="TIGR00071">
    <property type="entry name" value="hisT_truA"/>
    <property type="match status" value="1"/>
</dbReference>
<dbReference type="InterPro" id="IPR001406">
    <property type="entry name" value="PsdUridine_synth_TruA"/>
</dbReference>
<feature type="domain" description="Pseudouridine synthase I TruA alpha/beta" evidence="9">
    <location>
        <begin position="185"/>
        <end position="286"/>
    </location>
</feature>
<comment type="function">
    <text evidence="4">Formation of pseudouridine at positions 38, 39 and 40 in the anticodon stem and loop of transfer RNAs.</text>
</comment>
<dbReference type="PIRSF" id="PIRSF001430">
    <property type="entry name" value="tRNA_psdUrid_synth"/>
    <property type="match status" value="1"/>
</dbReference>
<feature type="region of interest" description="Disordered" evidence="8">
    <location>
        <begin position="1"/>
        <end position="22"/>
    </location>
</feature>
<dbReference type="EMBL" id="SNZH01000007">
    <property type="protein sequence ID" value="TDR43250.1"/>
    <property type="molecule type" value="Genomic_DNA"/>
</dbReference>
<name>A0A4R6YWN2_9GAMM</name>
<keyword evidence="11" id="KW-1185">Reference proteome</keyword>
<feature type="active site" description="Nucleophile" evidence="4 5">
    <location>
        <position position="94"/>
    </location>
</feature>
<dbReference type="AlphaFoldDB" id="A0A4R6YWN2"/>
<comment type="similarity">
    <text evidence="1 4 7">Belongs to the tRNA pseudouridine synthase TruA family.</text>
</comment>
<dbReference type="SUPFAM" id="SSF55120">
    <property type="entry name" value="Pseudouridine synthase"/>
    <property type="match status" value="1"/>
</dbReference>
<evidence type="ECO:0000256" key="7">
    <source>
        <dbReference type="RuleBase" id="RU003792"/>
    </source>
</evidence>
<comment type="caution">
    <text evidence="10">The sequence shown here is derived from an EMBL/GenBank/DDBJ whole genome shotgun (WGS) entry which is preliminary data.</text>
</comment>
<dbReference type="FunFam" id="3.30.70.580:FF:000001">
    <property type="entry name" value="tRNA pseudouridine synthase A"/>
    <property type="match status" value="1"/>
</dbReference>
<feature type="compositionally biased region" description="Basic residues" evidence="8">
    <location>
        <begin position="1"/>
        <end position="10"/>
    </location>
</feature>
<evidence type="ECO:0000313" key="11">
    <source>
        <dbReference type="Proteomes" id="UP000295293"/>
    </source>
</evidence>
<dbReference type="Pfam" id="PF01416">
    <property type="entry name" value="PseudoU_synth_1"/>
    <property type="match status" value="2"/>
</dbReference>
<organism evidence="10 11">
    <name type="scientific">Tahibacter aquaticus</name>
    <dbReference type="NCBI Taxonomy" id="520092"/>
    <lineage>
        <taxon>Bacteria</taxon>
        <taxon>Pseudomonadati</taxon>
        <taxon>Pseudomonadota</taxon>
        <taxon>Gammaproteobacteria</taxon>
        <taxon>Lysobacterales</taxon>
        <taxon>Rhodanobacteraceae</taxon>
        <taxon>Tahibacter</taxon>
    </lineage>
</organism>
<dbReference type="Gene3D" id="3.30.70.660">
    <property type="entry name" value="Pseudouridine synthase I, catalytic domain, C-terminal subdomain"/>
    <property type="match status" value="1"/>
</dbReference>
<evidence type="ECO:0000256" key="2">
    <source>
        <dbReference type="ARBA" id="ARBA00022694"/>
    </source>
</evidence>
<dbReference type="PANTHER" id="PTHR11142:SF0">
    <property type="entry name" value="TRNA PSEUDOURIDINE SYNTHASE-LIKE 1"/>
    <property type="match status" value="1"/>
</dbReference>
<accession>A0A4R6YWN2</accession>
<dbReference type="GO" id="GO:0031119">
    <property type="term" value="P:tRNA pseudouridine synthesis"/>
    <property type="evidence" value="ECO:0007669"/>
    <property type="project" value="UniProtKB-UniRule"/>
</dbReference>
<dbReference type="InterPro" id="IPR020095">
    <property type="entry name" value="PsdUridine_synth_TruA_C"/>
</dbReference>
<keyword evidence="3 4" id="KW-0413">Isomerase</keyword>
<dbReference type="CDD" id="cd02570">
    <property type="entry name" value="PseudoU_synth_EcTruA"/>
    <property type="match status" value="1"/>
</dbReference>
<sequence>MGMVSHRPRPSHLATVPAPVRSPGPRLTVQATIAPLSSPPGTGLRIALGVEYDGTDFLGWQRLDRGRTVQGVLEQALSFVANTPVAVTCAGRTDAGVHGRCNVVHFEPPVERADRSWLLGTNSRLPDDVCVRWIQRVPTDFHARFSARARRYRYSLLNRKVRPALDARYVAWLREPLDAARMQAAAQHFLGEHDFNAFRTVACQAPNPVRTVHALEVRRDGDYLHFDIQANAFLHHMVRNIVGSLLLVGQGERAPEWIGEVLRGRDRNLAGPTAPSQGLTFLCPLYPAQWQLPAEVTGAELVA</sequence>
<gene>
    <name evidence="4" type="primary">truA</name>
    <name evidence="10" type="ORF">DFR29_107263</name>
</gene>
<dbReference type="GO" id="GO:0003723">
    <property type="term" value="F:RNA binding"/>
    <property type="evidence" value="ECO:0007669"/>
    <property type="project" value="InterPro"/>
</dbReference>
<dbReference type="InterPro" id="IPR020094">
    <property type="entry name" value="TruA/RsuA/RluB/E/F_N"/>
</dbReference>
<dbReference type="EC" id="5.4.99.12" evidence="4"/>
<protein>
    <recommendedName>
        <fullName evidence="4">tRNA pseudouridine synthase A</fullName>
        <ecNumber evidence="4">5.4.99.12</ecNumber>
    </recommendedName>
    <alternativeName>
        <fullName evidence="4">tRNA pseudouridine(38-40) synthase</fullName>
    </alternativeName>
    <alternativeName>
        <fullName evidence="4">tRNA pseudouridylate synthase I</fullName>
    </alternativeName>
    <alternativeName>
        <fullName evidence="4">tRNA-uridine isomerase I</fullName>
    </alternativeName>
</protein>
<comment type="caution">
    <text evidence="4">Lacks conserved residue(s) required for the propagation of feature annotation.</text>
</comment>
<comment type="subunit">
    <text evidence="4">Homodimer.</text>
</comment>
<comment type="catalytic activity">
    <reaction evidence="4 7">
        <text>uridine(38/39/40) in tRNA = pseudouridine(38/39/40) in tRNA</text>
        <dbReference type="Rhea" id="RHEA:22376"/>
        <dbReference type="Rhea" id="RHEA-COMP:10085"/>
        <dbReference type="Rhea" id="RHEA-COMP:10087"/>
        <dbReference type="ChEBI" id="CHEBI:65314"/>
        <dbReference type="ChEBI" id="CHEBI:65315"/>
        <dbReference type="EC" id="5.4.99.12"/>
    </reaction>
</comment>
<keyword evidence="2 4" id="KW-0819">tRNA processing</keyword>
<evidence type="ECO:0000313" key="10">
    <source>
        <dbReference type="EMBL" id="TDR43250.1"/>
    </source>
</evidence>
<evidence type="ECO:0000259" key="9">
    <source>
        <dbReference type="Pfam" id="PF01416"/>
    </source>
</evidence>
<evidence type="ECO:0000256" key="8">
    <source>
        <dbReference type="SAM" id="MobiDB-lite"/>
    </source>
</evidence>
<feature type="binding site" evidence="4 6">
    <location>
        <position position="152"/>
    </location>
    <ligand>
        <name>substrate</name>
    </ligand>
</feature>
<dbReference type="Gene3D" id="3.30.70.580">
    <property type="entry name" value="Pseudouridine synthase I, catalytic domain, N-terminal subdomain"/>
    <property type="match status" value="1"/>
</dbReference>
<evidence type="ECO:0000256" key="5">
    <source>
        <dbReference type="PIRSR" id="PIRSR001430-1"/>
    </source>
</evidence>
<dbReference type="GO" id="GO:0160147">
    <property type="term" value="F:tRNA pseudouridine(38-40) synthase activity"/>
    <property type="evidence" value="ECO:0007669"/>
    <property type="project" value="UniProtKB-EC"/>
</dbReference>
<evidence type="ECO:0000256" key="6">
    <source>
        <dbReference type="PIRSR" id="PIRSR001430-2"/>
    </source>
</evidence>
<dbReference type="InterPro" id="IPR020097">
    <property type="entry name" value="PsdUridine_synth_TruA_a/b_dom"/>
</dbReference>
<dbReference type="InterPro" id="IPR020103">
    <property type="entry name" value="PsdUridine_synth_cat_dom_sf"/>
</dbReference>
<dbReference type="PANTHER" id="PTHR11142">
    <property type="entry name" value="PSEUDOURIDYLATE SYNTHASE"/>
    <property type="match status" value="1"/>
</dbReference>
<dbReference type="HAMAP" id="MF_00171">
    <property type="entry name" value="TruA"/>
    <property type="match status" value="1"/>
</dbReference>
<evidence type="ECO:0000256" key="3">
    <source>
        <dbReference type="ARBA" id="ARBA00023235"/>
    </source>
</evidence>
<evidence type="ECO:0000256" key="4">
    <source>
        <dbReference type="HAMAP-Rule" id="MF_00171"/>
    </source>
</evidence>
<reference evidence="10 11" key="1">
    <citation type="submission" date="2019-03" db="EMBL/GenBank/DDBJ databases">
        <title>Genomic Encyclopedia of Type Strains, Phase IV (KMG-IV): sequencing the most valuable type-strain genomes for metagenomic binning, comparative biology and taxonomic classification.</title>
        <authorList>
            <person name="Goeker M."/>
        </authorList>
    </citation>
    <scope>NUCLEOTIDE SEQUENCE [LARGE SCALE GENOMIC DNA]</scope>
    <source>
        <strain evidence="10 11">DSM 21667</strain>
    </source>
</reference>
<evidence type="ECO:0000256" key="1">
    <source>
        <dbReference type="ARBA" id="ARBA00009375"/>
    </source>
</evidence>